<dbReference type="SUPFAM" id="SSF52540">
    <property type="entry name" value="P-loop containing nucleoside triphosphate hydrolases"/>
    <property type="match status" value="1"/>
</dbReference>
<proteinExistence type="predicted"/>
<name>A0A917MGV0_9SPHI</name>
<sequence length="162" mass="18935">MRIQYARCLEKYDNTLKERNELDFNDMINFATELISQNKPKYSYKYIIIDEYQDISFSRFKLIMEIRELSGARLVCVGDDRQSIYRFAGSDISLFCNFGKYFESQGKSEVKGFEEIDISYLTAHRSKGTEADNVIVLKLRNHLLGFPNKMTDDPLLSPLLRT</sequence>
<dbReference type="GO" id="GO:0005829">
    <property type="term" value="C:cytosol"/>
    <property type="evidence" value="ECO:0007669"/>
    <property type="project" value="TreeGrafter"/>
</dbReference>
<keyword evidence="1 5" id="KW-0547">Nucleotide-binding</keyword>
<dbReference type="GO" id="GO:0043138">
    <property type="term" value="F:3'-5' DNA helicase activity"/>
    <property type="evidence" value="ECO:0007669"/>
    <property type="project" value="TreeGrafter"/>
</dbReference>
<dbReference type="GO" id="GO:0003677">
    <property type="term" value="F:DNA binding"/>
    <property type="evidence" value="ECO:0007669"/>
    <property type="project" value="InterPro"/>
</dbReference>
<dbReference type="RefSeq" id="WP_262892495.1">
    <property type="nucleotide sequence ID" value="NZ_BMER01000006.1"/>
</dbReference>
<organism evidence="7 8">
    <name type="scientific">Parapedobacter pyrenivorans</name>
    <dbReference type="NCBI Taxonomy" id="1305674"/>
    <lineage>
        <taxon>Bacteria</taxon>
        <taxon>Pseudomonadati</taxon>
        <taxon>Bacteroidota</taxon>
        <taxon>Sphingobacteriia</taxon>
        <taxon>Sphingobacteriales</taxon>
        <taxon>Sphingobacteriaceae</taxon>
        <taxon>Parapedobacter</taxon>
    </lineage>
</organism>
<keyword evidence="8" id="KW-1185">Reference proteome</keyword>
<dbReference type="PROSITE" id="PS51198">
    <property type="entry name" value="UVRD_HELICASE_ATP_BIND"/>
    <property type="match status" value="1"/>
</dbReference>
<accession>A0A917MGV0</accession>
<dbReference type="AlphaFoldDB" id="A0A917MGV0"/>
<dbReference type="PANTHER" id="PTHR11070">
    <property type="entry name" value="UVRD / RECB / PCRA DNA HELICASE FAMILY MEMBER"/>
    <property type="match status" value="1"/>
</dbReference>
<dbReference type="GO" id="GO:0000725">
    <property type="term" value="P:recombinational repair"/>
    <property type="evidence" value="ECO:0007669"/>
    <property type="project" value="TreeGrafter"/>
</dbReference>
<dbReference type="InterPro" id="IPR014016">
    <property type="entry name" value="UvrD-like_ATP-bd"/>
</dbReference>
<evidence type="ECO:0000256" key="4">
    <source>
        <dbReference type="ARBA" id="ARBA00022840"/>
    </source>
</evidence>
<keyword evidence="2 5" id="KW-0378">Hydrolase</keyword>
<reference evidence="7" key="1">
    <citation type="journal article" date="2014" name="Int. J. Syst. Evol. Microbiol.">
        <title>Complete genome sequence of Corynebacterium casei LMG S-19264T (=DSM 44701T), isolated from a smear-ripened cheese.</title>
        <authorList>
            <consortium name="US DOE Joint Genome Institute (JGI-PGF)"/>
            <person name="Walter F."/>
            <person name="Albersmeier A."/>
            <person name="Kalinowski J."/>
            <person name="Ruckert C."/>
        </authorList>
    </citation>
    <scope>NUCLEOTIDE SEQUENCE</scope>
    <source>
        <strain evidence="7">CGMCC 1.12195</strain>
    </source>
</reference>
<evidence type="ECO:0000313" key="8">
    <source>
        <dbReference type="Proteomes" id="UP000660862"/>
    </source>
</evidence>
<dbReference type="PANTHER" id="PTHR11070:SF63">
    <property type="entry name" value="DNA HELICASE IV"/>
    <property type="match status" value="1"/>
</dbReference>
<comment type="caution">
    <text evidence="7">The sequence shown here is derived from an EMBL/GenBank/DDBJ whole genome shotgun (WGS) entry which is preliminary data.</text>
</comment>
<protein>
    <recommendedName>
        <fullName evidence="6">UvrD-like helicase ATP-binding domain-containing protein</fullName>
    </recommendedName>
</protein>
<dbReference type="InterPro" id="IPR027417">
    <property type="entry name" value="P-loop_NTPase"/>
</dbReference>
<gene>
    <name evidence="7" type="ORF">GCM10007415_42380</name>
</gene>
<dbReference type="Gene3D" id="3.40.50.300">
    <property type="entry name" value="P-loop containing nucleotide triphosphate hydrolases"/>
    <property type="match status" value="1"/>
</dbReference>
<dbReference type="EMBL" id="BMER01000006">
    <property type="protein sequence ID" value="GGH01780.1"/>
    <property type="molecule type" value="Genomic_DNA"/>
</dbReference>
<dbReference type="GO" id="GO:0016787">
    <property type="term" value="F:hydrolase activity"/>
    <property type="evidence" value="ECO:0007669"/>
    <property type="project" value="UniProtKB-UniRule"/>
</dbReference>
<evidence type="ECO:0000256" key="1">
    <source>
        <dbReference type="ARBA" id="ARBA00022741"/>
    </source>
</evidence>
<dbReference type="GO" id="GO:0005524">
    <property type="term" value="F:ATP binding"/>
    <property type="evidence" value="ECO:0007669"/>
    <property type="project" value="UniProtKB-UniRule"/>
</dbReference>
<evidence type="ECO:0000256" key="3">
    <source>
        <dbReference type="ARBA" id="ARBA00022806"/>
    </source>
</evidence>
<keyword evidence="4 5" id="KW-0067">ATP-binding</keyword>
<evidence type="ECO:0000313" key="7">
    <source>
        <dbReference type="EMBL" id="GGH01780.1"/>
    </source>
</evidence>
<dbReference type="Proteomes" id="UP000660862">
    <property type="component" value="Unassembled WGS sequence"/>
</dbReference>
<dbReference type="InterPro" id="IPR000212">
    <property type="entry name" value="DNA_helicase_UvrD/REP"/>
</dbReference>
<feature type="domain" description="UvrD-like helicase ATP-binding" evidence="6">
    <location>
        <begin position="1"/>
        <end position="127"/>
    </location>
</feature>
<reference evidence="7" key="2">
    <citation type="submission" date="2020-09" db="EMBL/GenBank/DDBJ databases">
        <authorList>
            <person name="Sun Q."/>
            <person name="Zhou Y."/>
        </authorList>
    </citation>
    <scope>NUCLEOTIDE SEQUENCE</scope>
    <source>
        <strain evidence="7">CGMCC 1.12195</strain>
    </source>
</reference>
<evidence type="ECO:0000259" key="6">
    <source>
        <dbReference type="PROSITE" id="PS51198"/>
    </source>
</evidence>
<evidence type="ECO:0000256" key="5">
    <source>
        <dbReference type="PROSITE-ProRule" id="PRU00560"/>
    </source>
</evidence>
<dbReference type="Pfam" id="PF00580">
    <property type="entry name" value="UvrD-helicase"/>
    <property type="match status" value="1"/>
</dbReference>
<comment type="caution">
    <text evidence="5">Lacks conserved residue(s) required for the propagation of feature annotation.</text>
</comment>
<evidence type="ECO:0000256" key="2">
    <source>
        <dbReference type="ARBA" id="ARBA00022801"/>
    </source>
</evidence>
<keyword evidence="3 5" id="KW-0347">Helicase</keyword>